<dbReference type="KEGG" id="abp:AGABI1DRAFT111688"/>
<name>K5XIC6_AGABU</name>
<keyword evidence="2" id="KW-1185">Reference proteome</keyword>
<dbReference type="InParanoid" id="K5XIC6"/>
<protein>
    <submittedName>
        <fullName evidence="1">Uncharacterized protein</fullName>
    </submittedName>
</protein>
<evidence type="ECO:0000313" key="2">
    <source>
        <dbReference type="Proteomes" id="UP000008493"/>
    </source>
</evidence>
<dbReference type="HOGENOM" id="CLU_2793390_0_0_1"/>
<sequence>MSLHVCFKRNTLRKGETALQKTQLSVPRTKLWNRTGCGVTMHVEPTNVKCRGQQPRYFGLMVGSGCQG</sequence>
<gene>
    <name evidence="1" type="ORF">AGABI1DRAFT_111688</name>
</gene>
<organism evidence="1 2">
    <name type="scientific">Agaricus bisporus var. burnettii (strain JB137-S8 / ATCC MYA-4627 / FGSC 10392)</name>
    <name type="common">White button mushroom</name>
    <dbReference type="NCBI Taxonomy" id="597362"/>
    <lineage>
        <taxon>Eukaryota</taxon>
        <taxon>Fungi</taxon>
        <taxon>Dikarya</taxon>
        <taxon>Basidiomycota</taxon>
        <taxon>Agaricomycotina</taxon>
        <taxon>Agaricomycetes</taxon>
        <taxon>Agaricomycetidae</taxon>
        <taxon>Agaricales</taxon>
        <taxon>Agaricineae</taxon>
        <taxon>Agaricaceae</taxon>
        <taxon>Agaricus</taxon>
    </lineage>
</organism>
<dbReference type="AlphaFoldDB" id="K5XIC6"/>
<dbReference type="Proteomes" id="UP000008493">
    <property type="component" value="Unassembled WGS sequence"/>
</dbReference>
<proteinExistence type="predicted"/>
<reference evidence="2" key="1">
    <citation type="journal article" date="2012" name="Proc. Natl. Acad. Sci. U.S.A.">
        <title>Genome sequence of the button mushroom Agaricus bisporus reveals mechanisms governing adaptation to a humic-rich ecological niche.</title>
        <authorList>
            <person name="Morin E."/>
            <person name="Kohler A."/>
            <person name="Baker A.R."/>
            <person name="Foulongne-Oriol M."/>
            <person name="Lombard V."/>
            <person name="Nagy L.G."/>
            <person name="Ohm R.A."/>
            <person name="Patyshakuliyeva A."/>
            <person name="Brun A."/>
            <person name="Aerts A.L."/>
            <person name="Bailey A.M."/>
            <person name="Billette C."/>
            <person name="Coutinho P.M."/>
            <person name="Deakin G."/>
            <person name="Doddapaneni H."/>
            <person name="Floudas D."/>
            <person name="Grimwood J."/>
            <person name="Hilden K."/>
            <person name="Kuees U."/>
            <person name="LaButti K.M."/>
            <person name="Lapidus A."/>
            <person name="Lindquist E.A."/>
            <person name="Lucas S.M."/>
            <person name="Murat C."/>
            <person name="Riley R.W."/>
            <person name="Salamov A.A."/>
            <person name="Schmutz J."/>
            <person name="Subramanian V."/>
            <person name="Woesten H.A.B."/>
            <person name="Xu J."/>
            <person name="Eastwood D.C."/>
            <person name="Foster G.D."/>
            <person name="Sonnenberg A.S."/>
            <person name="Cullen D."/>
            <person name="de Vries R.P."/>
            <person name="Lundell T."/>
            <person name="Hibbett D.S."/>
            <person name="Henrissat B."/>
            <person name="Burton K.S."/>
            <person name="Kerrigan R.W."/>
            <person name="Challen M.P."/>
            <person name="Grigoriev I.V."/>
            <person name="Martin F."/>
        </authorList>
    </citation>
    <scope>NUCLEOTIDE SEQUENCE [LARGE SCALE GENOMIC DNA]</scope>
    <source>
        <strain evidence="2">JB137-S8 / ATCC MYA-4627 / FGSC 10392</strain>
    </source>
</reference>
<dbReference type="RefSeq" id="XP_007327024.1">
    <property type="nucleotide sequence ID" value="XM_007326962.1"/>
</dbReference>
<dbReference type="EMBL" id="JH971386">
    <property type="protein sequence ID" value="EKM83238.1"/>
    <property type="molecule type" value="Genomic_DNA"/>
</dbReference>
<accession>K5XIC6</accession>
<dbReference type="GeneID" id="18823375"/>
<evidence type="ECO:0000313" key="1">
    <source>
        <dbReference type="EMBL" id="EKM83238.1"/>
    </source>
</evidence>